<dbReference type="GO" id="GO:0016747">
    <property type="term" value="F:acyltransferase activity, transferring groups other than amino-acyl groups"/>
    <property type="evidence" value="ECO:0007669"/>
    <property type="project" value="InterPro"/>
</dbReference>
<dbReference type="Proteomes" id="UP000184128">
    <property type="component" value="Unassembled WGS sequence"/>
</dbReference>
<proteinExistence type="predicted"/>
<dbReference type="Pfam" id="PF18467">
    <property type="entry name" value="DUF5613"/>
    <property type="match status" value="1"/>
</dbReference>
<protein>
    <submittedName>
        <fullName evidence="2">Acetyltransferase (GNAT) domain-containing protein</fullName>
    </submittedName>
</protein>
<dbReference type="AlphaFoldDB" id="A0A1M4TW49"/>
<sequence>MKNKPTFRNIENYSEITEENDFFIQFTNEEIPDRYDANYVLLKFSPSLPEFKLIEKMHIEYQEAIQQKHLKFNWPENTGLHPELLNYFNQENYKIGMQNLYWVVPELFNVKNINKTLCIQKVTDQNLDDFLNINLEEDILHGRDFFEHKKKMYAYQYQLENTTFILAYLKDEPVGSLILIDSKDYLEVDNVLTKEEFRKNKIATTMLNYVVSELLTPEQSVILVADAEDTPKEMYGKMGFQTNAYQITAQKLIS</sequence>
<keyword evidence="2" id="KW-0808">Transferase</keyword>
<reference evidence="2 3" key="1">
    <citation type="submission" date="2016-11" db="EMBL/GenBank/DDBJ databases">
        <authorList>
            <person name="Jaros S."/>
            <person name="Januszkiewicz K."/>
            <person name="Wedrychowicz H."/>
        </authorList>
    </citation>
    <scope>NUCLEOTIDE SEQUENCE [LARGE SCALE GENOMIC DNA]</scope>
    <source>
        <strain evidence="2 3">DSM 15692</strain>
    </source>
</reference>
<dbReference type="InterPro" id="IPR000182">
    <property type="entry name" value="GNAT_dom"/>
</dbReference>
<dbReference type="SUPFAM" id="SSF55729">
    <property type="entry name" value="Acyl-CoA N-acyltransferases (Nat)"/>
    <property type="match status" value="1"/>
</dbReference>
<feature type="domain" description="N-acetyltransferase" evidence="1">
    <location>
        <begin position="117"/>
        <end position="254"/>
    </location>
</feature>
<dbReference type="Gene3D" id="3.40.630.30">
    <property type="match status" value="1"/>
</dbReference>
<dbReference type="STRING" id="1121025.SAMN02745249_00535"/>
<dbReference type="EMBL" id="FQUF01000006">
    <property type="protein sequence ID" value="SHE48695.1"/>
    <property type="molecule type" value="Genomic_DNA"/>
</dbReference>
<evidence type="ECO:0000313" key="3">
    <source>
        <dbReference type="Proteomes" id="UP000184128"/>
    </source>
</evidence>
<dbReference type="InterPro" id="IPR016181">
    <property type="entry name" value="Acyl_CoA_acyltransferase"/>
</dbReference>
<evidence type="ECO:0000313" key="2">
    <source>
        <dbReference type="EMBL" id="SHE48695.1"/>
    </source>
</evidence>
<name>A0A1M4TW49_9LACT</name>
<dbReference type="CDD" id="cd04301">
    <property type="entry name" value="NAT_SF"/>
    <property type="match status" value="1"/>
</dbReference>
<keyword evidence="3" id="KW-1185">Reference proteome</keyword>
<gene>
    <name evidence="2" type="ORF">SAMN02745249_00535</name>
</gene>
<dbReference type="OrthoDB" id="2213517at2"/>
<dbReference type="PROSITE" id="PS51186">
    <property type="entry name" value="GNAT"/>
    <property type="match status" value="1"/>
</dbReference>
<organism evidence="2 3">
    <name type="scientific">Atopostipes suicloacalis DSM 15692</name>
    <dbReference type="NCBI Taxonomy" id="1121025"/>
    <lineage>
        <taxon>Bacteria</taxon>
        <taxon>Bacillati</taxon>
        <taxon>Bacillota</taxon>
        <taxon>Bacilli</taxon>
        <taxon>Lactobacillales</taxon>
        <taxon>Carnobacteriaceae</taxon>
        <taxon>Atopostipes</taxon>
    </lineage>
</organism>
<evidence type="ECO:0000259" key="1">
    <source>
        <dbReference type="PROSITE" id="PS51186"/>
    </source>
</evidence>
<dbReference type="InterPro" id="IPR040549">
    <property type="entry name" value="DUF5613"/>
</dbReference>
<dbReference type="RefSeq" id="WP_073295943.1">
    <property type="nucleotide sequence ID" value="NZ_FQUF01000006.1"/>
</dbReference>
<accession>A0A1M4TW49</accession>
<dbReference type="Pfam" id="PF13673">
    <property type="entry name" value="Acetyltransf_10"/>
    <property type="match status" value="1"/>
</dbReference>